<dbReference type="NCBIfam" id="NF009326">
    <property type="entry name" value="PRK12681.1"/>
    <property type="match status" value="1"/>
</dbReference>
<dbReference type="InterPro" id="IPR000847">
    <property type="entry name" value="LysR_HTH_N"/>
</dbReference>
<dbReference type="Gene3D" id="1.10.10.10">
    <property type="entry name" value="Winged helix-like DNA-binding domain superfamily/Winged helix DNA-binding domain"/>
    <property type="match status" value="1"/>
</dbReference>
<evidence type="ECO:0000259" key="5">
    <source>
        <dbReference type="PROSITE" id="PS50931"/>
    </source>
</evidence>
<dbReference type="GO" id="GO:0000976">
    <property type="term" value="F:transcription cis-regulatory region binding"/>
    <property type="evidence" value="ECO:0007669"/>
    <property type="project" value="TreeGrafter"/>
</dbReference>
<organism evidence="6">
    <name type="scientific">Pseudidiomarina aestuarii</name>
    <dbReference type="NCBI Taxonomy" id="624146"/>
    <lineage>
        <taxon>Bacteria</taxon>
        <taxon>Pseudomonadati</taxon>
        <taxon>Pseudomonadota</taxon>
        <taxon>Gammaproteobacteria</taxon>
        <taxon>Alteromonadales</taxon>
        <taxon>Idiomarinaceae</taxon>
        <taxon>Pseudidiomarina</taxon>
    </lineage>
</organism>
<dbReference type="FunFam" id="1.10.10.10:FF:000021">
    <property type="entry name" value="HTH-type transcriptional regulator CysB"/>
    <property type="match status" value="1"/>
</dbReference>
<evidence type="ECO:0000256" key="4">
    <source>
        <dbReference type="ARBA" id="ARBA00023163"/>
    </source>
</evidence>
<sequence length="324" mass="36180">MKLQQLRYIVEVLNHNLNVSATADSLFTSQPGISKQVRMLEDELGIQIFGRSGKHLTHVTPAGEEVIHIARQILSQVDAVKAVAAEHTQPDQGKLQIATTHTQARYALPPVIKKFMARYPKVSLHMHQGSPEQISEAAAKGKADFAIATEALHLYQDLIMLPCYHWNRSIIAPRDHALGQQSKVSIQDLRELPIITYVHGFTGRSELDRAFNHAGIKPNVVFTATDADVIKAYVRMGLGIGVVASMAIDPQHDKDLVAIPAQHIFEPSTTKIGFRKGTFLRNYMYDFMEAFAPHLTKTCVERAMQTKSQDEIDRLFAKIELPTL</sequence>
<dbReference type="InterPro" id="IPR036390">
    <property type="entry name" value="WH_DNA-bd_sf"/>
</dbReference>
<dbReference type="AlphaFoldDB" id="A0A2T4CZ39"/>
<dbReference type="InterPro" id="IPR036388">
    <property type="entry name" value="WH-like_DNA-bd_sf"/>
</dbReference>
<dbReference type="Pfam" id="PF00126">
    <property type="entry name" value="HTH_1"/>
    <property type="match status" value="1"/>
</dbReference>
<dbReference type="EMBL" id="PYVN01000004">
    <property type="protein sequence ID" value="PTB86833.1"/>
    <property type="molecule type" value="Genomic_DNA"/>
</dbReference>
<dbReference type="PANTHER" id="PTHR30126">
    <property type="entry name" value="HTH-TYPE TRANSCRIPTIONAL REGULATOR"/>
    <property type="match status" value="1"/>
</dbReference>
<name>A0A2T4CZ39_9GAMM</name>
<proteinExistence type="inferred from homology"/>
<dbReference type="NCBIfam" id="NF009327">
    <property type="entry name" value="PRK12684.1"/>
    <property type="match status" value="1"/>
</dbReference>
<dbReference type="RefSeq" id="WP_417656894.1">
    <property type="nucleotide sequence ID" value="NZ_JBLXDX010000002.1"/>
</dbReference>
<keyword evidence="3" id="KW-0238">DNA-binding</keyword>
<reference evidence="6" key="1">
    <citation type="submission" date="2018-03" db="EMBL/GenBank/DDBJ databases">
        <title>Cross-interface Injection: A General Nanoliter Liquid Handling Method Applied to Single Cells Genome Amplification Automated Nanoliter Liquid Handling Applied to Single Cell Multiple Displacement Amplification.</title>
        <authorList>
            <person name="Yun J."/>
            <person name="Xu P."/>
            <person name="Xu J."/>
            <person name="Dai X."/>
            <person name="Wang Y."/>
            <person name="Zheng X."/>
            <person name="Cao C."/>
            <person name="Yi Q."/>
            <person name="Zhu Y."/>
            <person name="Wang L."/>
            <person name="Dong Z."/>
            <person name="Huang Y."/>
            <person name="Huang L."/>
            <person name="Du W."/>
        </authorList>
    </citation>
    <scope>NUCLEOTIDE SEQUENCE [LARGE SCALE GENOMIC DNA]</scope>
    <source>
        <strain evidence="6">Z-D3-2</strain>
    </source>
</reference>
<feature type="domain" description="HTH lysR-type" evidence="5">
    <location>
        <begin position="1"/>
        <end position="57"/>
    </location>
</feature>
<dbReference type="PANTHER" id="PTHR30126:SF6">
    <property type="entry name" value="HTH-TYPE TRANSCRIPTIONAL REGULATOR CYSB-RELATED"/>
    <property type="match status" value="1"/>
</dbReference>
<gene>
    <name evidence="6" type="ORF">C9940_00875</name>
</gene>
<dbReference type="CDD" id="cd08413">
    <property type="entry name" value="PBP2_CysB_like"/>
    <property type="match status" value="1"/>
</dbReference>
<dbReference type="InterPro" id="IPR037423">
    <property type="entry name" value="CysB_PBP2"/>
</dbReference>
<dbReference type="SUPFAM" id="SSF53850">
    <property type="entry name" value="Periplasmic binding protein-like II"/>
    <property type="match status" value="1"/>
</dbReference>
<accession>A0A2T4CZ39</accession>
<keyword evidence="4" id="KW-0804">Transcription</keyword>
<evidence type="ECO:0000313" key="6">
    <source>
        <dbReference type="EMBL" id="PTB86833.1"/>
    </source>
</evidence>
<dbReference type="PROSITE" id="PS50931">
    <property type="entry name" value="HTH_LYSR"/>
    <property type="match status" value="1"/>
</dbReference>
<evidence type="ECO:0000256" key="2">
    <source>
        <dbReference type="ARBA" id="ARBA00023015"/>
    </source>
</evidence>
<dbReference type="InterPro" id="IPR005119">
    <property type="entry name" value="LysR_subst-bd"/>
</dbReference>
<evidence type="ECO:0000256" key="3">
    <source>
        <dbReference type="ARBA" id="ARBA00023125"/>
    </source>
</evidence>
<dbReference type="Gene3D" id="3.40.190.10">
    <property type="entry name" value="Periplasmic binding protein-like II"/>
    <property type="match status" value="2"/>
</dbReference>
<keyword evidence="2" id="KW-0805">Transcription regulation</keyword>
<dbReference type="GO" id="GO:0019344">
    <property type="term" value="P:cysteine biosynthetic process"/>
    <property type="evidence" value="ECO:0007669"/>
    <property type="project" value="TreeGrafter"/>
</dbReference>
<dbReference type="SUPFAM" id="SSF46785">
    <property type="entry name" value="Winged helix' DNA-binding domain"/>
    <property type="match status" value="1"/>
</dbReference>
<comment type="caution">
    <text evidence="6">The sequence shown here is derived from an EMBL/GenBank/DDBJ whole genome shotgun (WGS) entry which is preliminary data.</text>
</comment>
<dbReference type="Pfam" id="PF03466">
    <property type="entry name" value="LysR_substrate"/>
    <property type="match status" value="1"/>
</dbReference>
<evidence type="ECO:0000256" key="1">
    <source>
        <dbReference type="ARBA" id="ARBA00009437"/>
    </source>
</evidence>
<dbReference type="PRINTS" id="PR00039">
    <property type="entry name" value="HTHLYSR"/>
</dbReference>
<comment type="similarity">
    <text evidence="1">Belongs to the LysR transcriptional regulatory family.</text>
</comment>
<protein>
    <submittedName>
        <fullName evidence="6">HTH-type transcriptional regulator CysB</fullName>
    </submittedName>
</protein>
<dbReference type="GO" id="GO:0003700">
    <property type="term" value="F:DNA-binding transcription factor activity"/>
    <property type="evidence" value="ECO:0007669"/>
    <property type="project" value="InterPro"/>
</dbReference>